<accession>E4YR37</accession>
<proteinExistence type="predicted"/>
<dbReference type="Proteomes" id="UP000011014">
    <property type="component" value="Unassembled WGS sequence"/>
</dbReference>
<organism evidence="2">
    <name type="scientific">Oikopleura dioica</name>
    <name type="common">Tunicate</name>
    <dbReference type="NCBI Taxonomy" id="34765"/>
    <lineage>
        <taxon>Eukaryota</taxon>
        <taxon>Metazoa</taxon>
        <taxon>Chordata</taxon>
        <taxon>Tunicata</taxon>
        <taxon>Appendicularia</taxon>
        <taxon>Copelata</taxon>
        <taxon>Oikopleuridae</taxon>
        <taxon>Oikopleura</taxon>
    </lineage>
</organism>
<reference evidence="2" key="1">
    <citation type="journal article" date="2010" name="Science">
        <title>Plasticity of animal genome architecture unmasked by rapid evolution of a pelagic tunicate.</title>
        <authorList>
            <person name="Denoeud F."/>
            <person name="Henriet S."/>
            <person name="Mungpakdee S."/>
            <person name="Aury J.M."/>
            <person name="Da Silva C."/>
            <person name="Brinkmann H."/>
            <person name="Mikhaleva J."/>
            <person name="Olsen L.C."/>
            <person name="Jubin C."/>
            <person name="Canestro C."/>
            <person name="Bouquet J.M."/>
            <person name="Danks G."/>
            <person name="Poulain J."/>
            <person name="Campsteijn C."/>
            <person name="Adamski M."/>
            <person name="Cross I."/>
            <person name="Yadetie F."/>
            <person name="Muffato M."/>
            <person name="Louis A."/>
            <person name="Butcher S."/>
            <person name="Tsagkogeorga G."/>
            <person name="Konrad A."/>
            <person name="Singh S."/>
            <person name="Jensen M.F."/>
            <person name="Cong E.H."/>
            <person name="Eikeseth-Otteraa H."/>
            <person name="Noel B."/>
            <person name="Anthouard V."/>
            <person name="Porcel B.M."/>
            <person name="Kachouri-Lafond R."/>
            <person name="Nishino A."/>
            <person name="Ugolini M."/>
            <person name="Chourrout P."/>
            <person name="Nishida H."/>
            <person name="Aasland R."/>
            <person name="Huzurbazar S."/>
            <person name="Westhof E."/>
            <person name="Delsuc F."/>
            <person name="Lehrach H."/>
            <person name="Reinhardt R."/>
            <person name="Weissenbach J."/>
            <person name="Roy S.W."/>
            <person name="Artiguenave F."/>
            <person name="Postlethwait J.H."/>
            <person name="Manak J.R."/>
            <person name="Thompson E.M."/>
            <person name="Jaillon O."/>
            <person name="Du Pasquier L."/>
            <person name="Boudinot P."/>
            <person name="Liberles D.A."/>
            <person name="Volff J.N."/>
            <person name="Philippe H."/>
            <person name="Lenhard B."/>
            <person name="Roest Crollius H."/>
            <person name="Wincker P."/>
            <person name="Chourrout D."/>
        </authorList>
    </citation>
    <scope>NUCLEOTIDE SEQUENCE [LARGE SCALE GENOMIC DNA]</scope>
</reference>
<gene>
    <name evidence="2" type="ORF">GSOID_T00031425001</name>
</gene>
<dbReference type="EMBL" id="FN655090">
    <property type="protein sequence ID" value="CBY37929.1"/>
    <property type="molecule type" value="Genomic_DNA"/>
</dbReference>
<evidence type="ECO:0000256" key="1">
    <source>
        <dbReference type="SAM" id="SignalP"/>
    </source>
</evidence>
<keyword evidence="1" id="KW-0732">Signal</keyword>
<feature type="chain" id="PRO_5003194148" evidence="1">
    <location>
        <begin position="19"/>
        <end position="417"/>
    </location>
</feature>
<evidence type="ECO:0000313" key="2">
    <source>
        <dbReference type="EMBL" id="CBY37929.1"/>
    </source>
</evidence>
<sequence length="417" mass="47387">MSCNSVNSLYVFLTLCLALPKLGTPGEYKRAQLISCVRKARNTKFKMRLLLPVLALTSAVYIDGKWVPKCFKNSCAMGRTKCCPTYGQVTAAENEKESEQGPQAVPYDYEDEIAQGPVIMPAPQVRAFNIKQWFSDLLSDSGNNLRPKNWIKKIFSLFQRKFMPDFVRPQFSIRIGTKLFEKVADLVNNDLDDFETLKEKVGKELAELLVRLKDDLEDVLVILSSNLDFDKDITITNFKEDVIDVVIDLLEDQIGPDSSRPIKELLNEAKKRIFKILDEAVEEASVVLFDEVVELIEKMTYDDGFSVETPKDILLLDLLRALELTFDPEGDMKPAQFMKLVKKSVKTFLKDFGKMEIIDKIMLIVDKLAASEKPLHQAYEAFLEGVMDVLGENGTFNDVIYDFKGWVQAYFPPKAAK</sequence>
<name>E4YR37_OIKDI</name>
<protein>
    <submittedName>
        <fullName evidence="2">Uncharacterized protein</fullName>
    </submittedName>
</protein>
<feature type="signal peptide" evidence="1">
    <location>
        <begin position="1"/>
        <end position="18"/>
    </location>
</feature>
<dbReference type="AlphaFoldDB" id="E4YR37"/>